<dbReference type="PANTHER" id="PTHR43191">
    <property type="entry name" value="RRNA METHYLTRANSFERASE 3"/>
    <property type="match status" value="1"/>
</dbReference>
<dbReference type="RefSeq" id="WP_289268829.1">
    <property type="nucleotide sequence ID" value="NZ_OX365700.1"/>
</dbReference>
<organism evidence="4 5">
    <name type="scientific">Nitrospira tepida</name>
    <dbReference type="NCBI Taxonomy" id="2973512"/>
    <lineage>
        <taxon>Bacteria</taxon>
        <taxon>Pseudomonadati</taxon>
        <taxon>Nitrospirota</taxon>
        <taxon>Nitrospiria</taxon>
        <taxon>Nitrospirales</taxon>
        <taxon>Nitrospiraceae</taxon>
        <taxon>Nitrospira</taxon>
    </lineage>
</organism>
<dbReference type="EMBL" id="OX365700">
    <property type="protein sequence ID" value="CAI4032080.1"/>
    <property type="molecule type" value="Genomic_DNA"/>
</dbReference>
<evidence type="ECO:0000256" key="2">
    <source>
        <dbReference type="ARBA" id="ARBA00022679"/>
    </source>
</evidence>
<evidence type="ECO:0000256" key="1">
    <source>
        <dbReference type="ARBA" id="ARBA00022603"/>
    </source>
</evidence>
<proteinExistence type="predicted"/>
<dbReference type="AlphaFoldDB" id="A0AA86MZT9"/>
<dbReference type="GO" id="GO:0003723">
    <property type="term" value="F:RNA binding"/>
    <property type="evidence" value="ECO:0007669"/>
    <property type="project" value="InterPro"/>
</dbReference>
<dbReference type="InterPro" id="IPR029026">
    <property type="entry name" value="tRNA_m1G_MTases_N"/>
</dbReference>
<dbReference type="PANTHER" id="PTHR43191:SF2">
    <property type="entry name" value="RRNA METHYLTRANSFERASE 3, MITOCHONDRIAL"/>
    <property type="match status" value="1"/>
</dbReference>
<dbReference type="SMART" id="SM00967">
    <property type="entry name" value="SpoU_sub_bind"/>
    <property type="match status" value="1"/>
</dbReference>
<dbReference type="CDD" id="cd18095">
    <property type="entry name" value="SpoU-like_rRNA-MTase"/>
    <property type="match status" value="1"/>
</dbReference>
<keyword evidence="1" id="KW-0489">Methyltransferase</keyword>
<evidence type="ECO:0000259" key="3">
    <source>
        <dbReference type="SMART" id="SM00967"/>
    </source>
</evidence>
<reference evidence="4" key="1">
    <citation type="submission" date="2022-10" db="EMBL/GenBank/DDBJ databases">
        <authorList>
            <person name="Koch H."/>
        </authorList>
    </citation>
    <scope>NUCLEOTIDE SEQUENCE</scope>
    <source>
        <strain evidence="4">DNF</strain>
    </source>
</reference>
<dbReference type="GO" id="GO:0032259">
    <property type="term" value="P:methylation"/>
    <property type="evidence" value="ECO:0007669"/>
    <property type="project" value="UniProtKB-KW"/>
</dbReference>
<dbReference type="Proteomes" id="UP001179121">
    <property type="component" value="Chromosome"/>
</dbReference>
<dbReference type="KEGG" id="nti:DNFV4_02505"/>
<keyword evidence="5" id="KW-1185">Reference proteome</keyword>
<dbReference type="GO" id="GO:0006396">
    <property type="term" value="P:RNA processing"/>
    <property type="evidence" value="ECO:0007669"/>
    <property type="project" value="InterPro"/>
</dbReference>
<evidence type="ECO:0000313" key="5">
    <source>
        <dbReference type="Proteomes" id="UP001179121"/>
    </source>
</evidence>
<dbReference type="SUPFAM" id="SSF75217">
    <property type="entry name" value="alpha/beta knot"/>
    <property type="match status" value="1"/>
</dbReference>
<dbReference type="Gene3D" id="3.40.1280.10">
    <property type="match status" value="1"/>
</dbReference>
<keyword evidence="2" id="KW-0808">Transferase</keyword>
<dbReference type="Pfam" id="PF00588">
    <property type="entry name" value="SpoU_methylase"/>
    <property type="match status" value="1"/>
</dbReference>
<feature type="domain" description="RNA 2-O ribose methyltransferase substrate binding" evidence="3">
    <location>
        <begin position="18"/>
        <end position="94"/>
    </location>
</feature>
<dbReference type="GO" id="GO:0008173">
    <property type="term" value="F:RNA methyltransferase activity"/>
    <property type="evidence" value="ECO:0007669"/>
    <property type="project" value="InterPro"/>
</dbReference>
<dbReference type="InterPro" id="IPR051259">
    <property type="entry name" value="rRNA_Methyltransferase"/>
</dbReference>
<protein>
    <submittedName>
        <fullName evidence="4">SpoU_sub_bind domain-containing protein</fullName>
    </submittedName>
</protein>
<dbReference type="InterPro" id="IPR001537">
    <property type="entry name" value="SpoU_MeTrfase"/>
</dbReference>
<gene>
    <name evidence="4" type="ORF">DNFV4_02505</name>
</gene>
<evidence type="ECO:0000313" key="4">
    <source>
        <dbReference type="EMBL" id="CAI4032080.1"/>
    </source>
</evidence>
<sequence length="258" mass="28324">MRALVRDKFSRDQERCFIVNTTKLILELLRRKQDQIDSLLVTPDFLTKHQDILLAPRIVQPFRLYHCPQATLDRLSDTSTAQEALAIVKQPTWPRLDSAKRPSLLTVYLDSVQDPTNVGTLIRSAAGFGLDAVWLSPGCADVFSPKVVRASAGTILTIPTFRDVDFSALAPFPLSCFAADSNPQGATPLSAITRRPAKTMLMFGNESQGLSDRLLLAANVRFYIPLQEAVESLNVASAAAISLHHFSTLPLADVLPGR</sequence>
<dbReference type="InterPro" id="IPR029064">
    <property type="entry name" value="Ribosomal_eL30-like_sf"/>
</dbReference>
<accession>A0AA86MZT9</accession>
<dbReference type="Gene3D" id="3.30.1330.30">
    <property type="match status" value="1"/>
</dbReference>
<dbReference type="GO" id="GO:0005737">
    <property type="term" value="C:cytoplasm"/>
    <property type="evidence" value="ECO:0007669"/>
    <property type="project" value="UniProtKB-ARBA"/>
</dbReference>
<dbReference type="SUPFAM" id="SSF55315">
    <property type="entry name" value="L30e-like"/>
    <property type="match status" value="1"/>
</dbReference>
<dbReference type="InterPro" id="IPR013123">
    <property type="entry name" value="SpoU_subst-bd"/>
</dbReference>
<name>A0AA86MZT9_9BACT</name>
<dbReference type="InterPro" id="IPR029028">
    <property type="entry name" value="Alpha/beta_knot_MTases"/>
</dbReference>